<evidence type="ECO:0000259" key="2">
    <source>
        <dbReference type="PROSITE" id="PS50994"/>
    </source>
</evidence>
<dbReference type="PROSITE" id="PS50994">
    <property type="entry name" value="INTEGRASE"/>
    <property type="match status" value="1"/>
</dbReference>
<feature type="compositionally biased region" description="Basic and acidic residues" evidence="1">
    <location>
        <begin position="10"/>
        <end position="21"/>
    </location>
</feature>
<sequence>MDDMLLLEGTPKERKSQEKGTIKTGNLDFENVYFVRELQFNLFSVSQMCDKKNSVLFNDTECIVLSPNFKLTDESHVLLKVPRKNNMYSVDLKNIVPKGGLTCLFAKATSDESKLWHRRLGHINFKTMNKLVKGNLVRGLPLKLFENNQTCVACQKGKQHRASCKSKTVSSISQPLHMLHMDLFGPTFVKSLMKKMYCLVVTDDYSRFSWVFFLATKDETSGILKSFITGVENLIDQRVKVIRCDNGTEFKNKEMNQFCERKGIKREFSVARTPQQNGVAERKNRTLIEAARTMLADSKLPTTFWAEAVNTACYVQNRVLVTKPHNKTPYELFLGRKPALGFMRPFGCPVTILNTIDHLGKFDGKADEGFFVGYSINSKAFRVFNSRTRIVEENLHVQFSENTPNIAGSGPNWLFDIDALTKLMNYKPVVVGNQSNGNAGTKACDDAGDDEKKVTKEPRKERGDPRKDSKSIDQEKDNNVNSTNNVNAANTNKVNAFSAKTSIELPVDPNMPALEDISIFDFSRSDEDDDAEADMKCIYACRSYSNYKSTQISSS</sequence>
<dbReference type="PANTHER" id="PTHR42648">
    <property type="entry name" value="TRANSPOSASE, PUTATIVE-RELATED"/>
    <property type="match status" value="1"/>
</dbReference>
<organism evidence="3 4">
    <name type="scientific">Tanacetum coccineum</name>
    <dbReference type="NCBI Taxonomy" id="301880"/>
    <lineage>
        <taxon>Eukaryota</taxon>
        <taxon>Viridiplantae</taxon>
        <taxon>Streptophyta</taxon>
        <taxon>Embryophyta</taxon>
        <taxon>Tracheophyta</taxon>
        <taxon>Spermatophyta</taxon>
        <taxon>Magnoliopsida</taxon>
        <taxon>eudicotyledons</taxon>
        <taxon>Gunneridae</taxon>
        <taxon>Pentapetalae</taxon>
        <taxon>asterids</taxon>
        <taxon>campanulids</taxon>
        <taxon>Asterales</taxon>
        <taxon>Asteraceae</taxon>
        <taxon>Asteroideae</taxon>
        <taxon>Anthemideae</taxon>
        <taxon>Anthemidinae</taxon>
        <taxon>Tanacetum</taxon>
    </lineage>
</organism>
<dbReference type="Gene3D" id="3.30.420.10">
    <property type="entry name" value="Ribonuclease H-like superfamily/Ribonuclease H"/>
    <property type="match status" value="1"/>
</dbReference>
<protein>
    <submittedName>
        <fullName evidence="3">Ribonuclease H-like domain-containing protein</fullName>
    </submittedName>
</protein>
<accession>A0ABQ5C3E3</accession>
<keyword evidence="4" id="KW-1185">Reference proteome</keyword>
<dbReference type="InterPro" id="IPR039537">
    <property type="entry name" value="Retrotran_Ty1/copia-like"/>
</dbReference>
<feature type="compositionally biased region" description="Low complexity" evidence="1">
    <location>
        <begin position="479"/>
        <end position="489"/>
    </location>
</feature>
<dbReference type="InterPro" id="IPR057670">
    <property type="entry name" value="SH3_retrovirus"/>
</dbReference>
<reference evidence="3" key="2">
    <citation type="submission" date="2022-01" db="EMBL/GenBank/DDBJ databases">
        <authorList>
            <person name="Yamashiro T."/>
            <person name="Shiraishi A."/>
            <person name="Satake H."/>
            <person name="Nakayama K."/>
        </authorList>
    </citation>
    <scope>NUCLEOTIDE SEQUENCE</scope>
</reference>
<dbReference type="InterPro" id="IPR036397">
    <property type="entry name" value="RNaseH_sf"/>
</dbReference>
<dbReference type="Proteomes" id="UP001151760">
    <property type="component" value="Unassembled WGS sequence"/>
</dbReference>
<dbReference type="SUPFAM" id="SSF53098">
    <property type="entry name" value="Ribonuclease H-like"/>
    <property type="match status" value="1"/>
</dbReference>
<dbReference type="EMBL" id="BQNB010013863">
    <property type="protein sequence ID" value="GJT21128.1"/>
    <property type="molecule type" value="Genomic_DNA"/>
</dbReference>
<feature type="region of interest" description="Disordered" evidence="1">
    <location>
        <begin position="1"/>
        <end position="21"/>
    </location>
</feature>
<dbReference type="Pfam" id="PF13976">
    <property type="entry name" value="gag_pre-integrs"/>
    <property type="match status" value="1"/>
</dbReference>
<name>A0ABQ5C3E3_9ASTR</name>
<dbReference type="PANTHER" id="PTHR42648:SF32">
    <property type="entry name" value="RIBONUCLEASE H-LIKE DOMAIN, GAG-PRE-INTEGRASE DOMAIN PROTEIN-RELATED"/>
    <property type="match status" value="1"/>
</dbReference>
<dbReference type="InterPro" id="IPR025724">
    <property type="entry name" value="GAG-pre-integrase_dom"/>
</dbReference>
<evidence type="ECO:0000313" key="3">
    <source>
        <dbReference type="EMBL" id="GJT21128.1"/>
    </source>
</evidence>
<gene>
    <name evidence="3" type="ORF">Tco_0891065</name>
</gene>
<feature type="region of interest" description="Disordered" evidence="1">
    <location>
        <begin position="431"/>
        <end position="489"/>
    </location>
</feature>
<proteinExistence type="predicted"/>
<dbReference type="InterPro" id="IPR001584">
    <property type="entry name" value="Integrase_cat-core"/>
</dbReference>
<dbReference type="Pfam" id="PF00665">
    <property type="entry name" value="rve"/>
    <property type="match status" value="1"/>
</dbReference>
<feature type="compositionally biased region" description="Basic and acidic residues" evidence="1">
    <location>
        <begin position="450"/>
        <end position="478"/>
    </location>
</feature>
<dbReference type="InterPro" id="IPR012337">
    <property type="entry name" value="RNaseH-like_sf"/>
</dbReference>
<reference evidence="3" key="1">
    <citation type="journal article" date="2022" name="Int. J. Mol. Sci.">
        <title>Draft Genome of Tanacetum Coccineum: Genomic Comparison of Closely Related Tanacetum-Family Plants.</title>
        <authorList>
            <person name="Yamashiro T."/>
            <person name="Shiraishi A."/>
            <person name="Nakayama K."/>
            <person name="Satake H."/>
        </authorList>
    </citation>
    <scope>NUCLEOTIDE SEQUENCE</scope>
</reference>
<feature type="domain" description="Integrase catalytic" evidence="2">
    <location>
        <begin position="171"/>
        <end position="337"/>
    </location>
</feature>
<comment type="caution">
    <text evidence="3">The sequence shown here is derived from an EMBL/GenBank/DDBJ whole genome shotgun (WGS) entry which is preliminary data.</text>
</comment>
<dbReference type="Pfam" id="PF25597">
    <property type="entry name" value="SH3_retrovirus"/>
    <property type="match status" value="1"/>
</dbReference>
<evidence type="ECO:0000256" key="1">
    <source>
        <dbReference type="SAM" id="MobiDB-lite"/>
    </source>
</evidence>
<evidence type="ECO:0000313" key="4">
    <source>
        <dbReference type="Proteomes" id="UP001151760"/>
    </source>
</evidence>